<dbReference type="EMBL" id="GHES01041661">
    <property type="protein sequence ID" value="MPA72220.1"/>
    <property type="molecule type" value="Transcribed_RNA"/>
</dbReference>
<protein>
    <recommendedName>
        <fullName evidence="3">Diacylglycerol O-acyltransferase 3, cytosolic</fullName>
    </recommendedName>
</protein>
<dbReference type="InterPro" id="IPR036249">
    <property type="entry name" value="Thioredoxin-like_sf"/>
</dbReference>
<dbReference type="AlphaFoldDB" id="A0A5B7BTD8"/>
<dbReference type="CDD" id="cd02980">
    <property type="entry name" value="TRX_Fd_family"/>
    <property type="match status" value="1"/>
</dbReference>
<feature type="compositionally biased region" description="Low complexity" evidence="1">
    <location>
        <begin position="188"/>
        <end position="197"/>
    </location>
</feature>
<sequence>MEVSGVVFRRVPCFSGAGIMDGHSHASSSYSKPYFPGASVRFSGELRCLLMGASTRRPIRTLSSGFSDDGHMQYYYGYGSTTTTTTRCGTAEGKKKDKEKDLTKKKMKLLKGLSKDLSMFSQIGFGLNSDHGLASQVKGKMISEAAELLLGQLQQLKAEEKELKRKKKEEKTKLKIERRMMQNKLDCESSASSSSSESSDDCGRRQVVDMSRLKIQSQPTLNEFQEATLAPLPNTLITQQGNIVQEEECTETSRSSSSCSNVGGGSVGGLSSNVGGEHYAEKKIEVCMGGKCKKSGAATLLEEFQRVVGVEGAVVGCKCMGKCRDGPNVKVLNGVQADDGDSVRTPPNPLCIGVGFEDVALIVSNFFGDSMGLSASAAAAAILEG</sequence>
<accession>A0A5B7BTD8</accession>
<reference evidence="2" key="1">
    <citation type="submission" date="2019-08" db="EMBL/GenBank/DDBJ databases">
        <title>Reference gene set and small RNA set construction with multiple tissues from Davidia involucrata Baill.</title>
        <authorList>
            <person name="Yang H."/>
            <person name="Zhou C."/>
            <person name="Li G."/>
            <person name="Wang J."/>
            <person name="Gao P."/>
            <person name="Wang M."/>
            <person name="Wang R."/>
            <person name="Zhao Y."/>
        </authorList>
    </citation>
    <scope>NUCLEOTIDE SEQUENCE</scope>
    <source>
        <tissue evidence="2">Mixed with DoveR01_LX</tissue>
    </source>
</reference>
<evidence type="ECO:0000256" key="1">
    <source>
        <dbReference type="SAM" id="MobiDB-lite"/>
    </source>
</evidence>
<dbReference type="SUPFAM" id="SSF52833">
    <property type="entry name" value="Thioredoxin-like"/>
    <property type="match status" value="1"/>
</dbReference>
<organism evidence="2">
    <name type="scientific">Davidia involucrata</name>
    <name type="common">Dove tree</name>
    <dbReference type="NCBI Taxonomy" id="16924"/>
    <lineage>
        <taxon>Eukaryota</taxon>
        <taxon>Viridiplantae</taxon>
        <taxon>Streptophyta</taxon>
        <taxon>Embryophyta</taxon>
        <taxon>Tracheophyta</taxon>
        <taxon>Spermatophyta</taxon>
        <taxon>Magnoliopsida</taxon>
        <taxon>eudicotyledons</taxon>
        <taxon>Gunneridae</taxon>
        <taxon>Pentapetalae</taxon>
        <taxon>asterids</taxon>
        <taxon>Cornales</taxon>
        <taxon>Nyssaceae</taxon>
        <taxon>Davidia</taxon>
    </lineage>
</organism>
<gene>
    <name evidence="2" type="ORF">Din_041661</name>
</gene>
<name>A0A5B7BTD8_DAVIN</name>
<feature type="region of interest" description="Disordered" evidence="1">
    <location>
        <begin position="181"/>
        <end position="203"/>
    </location>
</feature>
<evidence type="ECO:0008006" key="3">
    <source>
        <dbReference type="Google" id="ProtNLM"/>
    </source>
</evidence>
<proteinExistence type="predicted"/>
<evidence type="ECO:0000313" key="2">
    <source>
        <dbReference type="EMBL" id="MPA72220.1"/>
    </source>
</evidence>
<dbReference type="Gene3D" id="3.40.30.10">
    <property type="entry name" value="Glutaredoxin"/>
    <property type="match status" value="1"/>
</dbReference>